<dbReference type="SMART" id="SM00564">
    <property type="entry name" value="PQQ"/>
    <property type="match status" value="5"/>
</dbReference>
<organism evidence="3 4">
    <name type="scientific">Candidatus Kuenenbacteria bacterium CG2_30_39_24</name>
    <dbReference type="NCBI Taxonomy" id="1805236"/>
    <lineage>
        <taxon>Bacteria</taxon>
        <taxon>Candidatus Kueneniibacteriota</taxon>
    </lineage>
</organism>
<dbReference type="Proteomes" id="UP000183922">
    <property type="component" value="Unassembled WGS sequence"/>
</dbReference>
<dbReference type="InterPro" id="IPR002372">
    <property type="entry name" value="PQQ_rpt_dom"/>
</dbReference>
<dbReference type="Pfam" id="PF18962">
    <property type="entry name" value="Por_Secre_tail"/>
    <property type="match status" value="1"/>
</dbReference>
<feature type="domain" description="Secretion system C-terminal sorting" evidence="2">
    <location>
        <begin position="495"/>
        <end position="570"/>
    </location>
</feature>
<sequence>MKHFFIFLVWGILAVNLWAQTDLWGPEGAWPMFQADSRHSGRSSFAGPQTPNLLWSKKIADQICPRTSLVVSYGQIYISADNGLYAVDADGTVNWIFPSGNITSTAALGHFVYFGSNDTLCALDHSGKLQWSYKADSPLKSPIIAGYPPKVYFTSEHKLYSLEPSNGYPIFIADIAGSVVVGSAATKDLAPNIYVATLGQSWPMPWYDFRLYSFGNGGNQNWKFEVLRFEPGGVNSVPTIADDGTVYVTTTWLPGWTSRLYAISPAGEEKWTYGAYQEKFYCSSPAIASDGAIYIGNGDGLLAINADGSFKWESPIGSVQYSAPAIGVDGIIYLGTDAGKFYAINPDGTEKWHYNTGNSSLGSPAIGASGTAYVVSEEGILYVFGGSVVPVELSSFTASIGGNNIILHWSTASETNNFGFEIERSQDKVNFTRIGFVTGHGMSAVPNSYSFMDCELANGVYYYRLKQIDVDGSSDYSNIIKAVMTPASFYLSQNFPNPFNSTTEFEYNIAKPGLVNISIFNLRGQQVADLVNTHREVGEYRVSWNAGNLPSGVYFYRIMAKNFMATKRMILMR</sequence>
<evidence type="ECO:0000313" key="3">
    <source>
        <dbReference type="EMBL" id="OIP56046.1"/>
    </source>
</evidence>
<dbReference type="InterPro" id="IPR026444">
    <property type="entry name" value="Secre_tail"/>
</dbReference>
<dbReference type="EMBL" id="MNYR01000026">
    <property type="protein sequence ID" value="OIP56046.1"/>
    <property type="molecule type" value="Genomic_DNA"/>
</dbReference>
<protein>
    <submittedName>
        <fullName evidence="3">Uncharacterized protein</fullName>
    </submittedName>
</protein>
<dbReference type="Gene3D" id="2.60.40.10">
    <property type="entry name" value="Immunoglobulins"/>
    <property type="match status" value="1"/>
</dbReference>
<dbReference type="AlphaFoldDB" id="A0A1J5FK98"/>
<dbReference type="Gene3D" id="2.130.10.10">
    <property type="entry name" value="YVTN repeat-like/Quinoprotein amine dehydrogenase"/>
    <property type="match status" value="2"/>
</dbReference>
<accession>A0A1J5FK98</accession>
<dbReference type="InterPro" id="IPR013783">
    <property type="entry name" value="Ig-like_fold"/>
</dbReference>
<dbReference type="SUPFAM" id="SSF50998">
    <property type="entry name" value="Quinoprotein alcohol dehydrogenase-like"/>
    <property type="match status" value="1"/>
</dbReference>
<dbReference type="PANTHER" id="PTHR34512">
    <property type="entry name" value="CELL SURFACE PROTEIN"/>
    <property type="match status" value="1"/>
</dbReference>
<dbReference type="InterPro" id="IPR015943">
    <property type="entry name" value="WD40/YVTN_repeat-like_dom_sf"/>
</dbReference>
<name>A0A1J5FK98_9BACT</name>
<evidence type="ECO:0000259" key="1">
    <source>
        <dbReference type="Pfam" id="PF13360"/>
    </source>
</evidence>
<feature type="domain" description="Pyrrolo-quinoline quinone repeat" evidence="1">
    <location>
        <begin position="214"/>
        <end position="379"/>
    </location>
</feature>
<dbReference type="Gene3D" id="2.60.40.4070">
    <property type="match status" value="1"/>
</dbReference>
<feature type="domain" description="Pyrrolo-quinoline quinone repeat" evidence="1">
    <location>
        <begin position="53"/>
        <end position="167"/>
    </location>
</feature>
<evidence type="ECO:0000259" key="2">
    <source>
        <dbReference type="Pfam" id="PF18962"/>
    </source>
</evidence>
<comment type="caution">
    <text evidence="3">The sequence shown here is derived from an EMBL/GenBank/DDBJ whole genome shotgun (WGS) entry which is preliminary data.</text>
</comment>
<dbReference type="PANTHER" id="PTHR34512:SF30">
    <property type="entry name" value="OUTER MEMBRANE PROTEIN ASSEMBLY FACTOR BAMB"/>
    <property type="match status" value="1"/>
</dbReference>
<dbReference type="NCBIfam" id="TIGR04183">
    <property type="entry name" value="Por_Secre_tail"/>
    <property type="match status" value="1"/>
</dbReference>
<gene>
    <name evidence="3" type="ORF">AUK13_01725</name>
</gene>
<dbReference type="STRING" id="1805236.AUK13_01725"/>
<dbReference type="Pfam" id="PF13360">
    <property type="entry name" value="PQQ_2"/>
    <property type="match status" value="2"/>
</dbReference>
<dbReference type="InterPro" id="IPR011047">
    <property type="entry name" value="Quinoprotein_ADH-like_sf"/>
</dbReference>
<evidence type="ECO:0000313" key="4">
    <source>
        <dbReference type="Proteomes" id="UP000183922"/>
    </source>
</evidence>
<dbReference type="InterPro" id="IPR018391">
    <property type="entry name" value="PQQ_b-propeller_rpt"/>
</dbReference>
<reference evidence="3 4" key="1">
    <citation type="journal article" date="2016" name="Environ. Microbiol.">
        <title>Genomic resolution of a cold subsurface aquifer community provides metabolic insights for novel microbes adapted to high CO concentrations.</title>
        <authorList>
            <person name="Probst A.J."/>
            <person name="Castelle C.J."/>
            <person name="Singh A."/>
            <person name="Brown C.T."/>
            <person name="Anantharaman K."/>
            <person name="Sharon I."/>
            <person name="Hug L.A."/>
            <person name="Burstein D."/>
            <person name="Emerson J.B."/>
            <person name="Thomas B.C."/>
            <person name="Banfield J.F."/>
        </authorList>
    </citation>
    <scope>NUCLEOTIDE SEQUENCE [LARGE SCALE GENOMIC DNA]</scope>
    <source>
        <strain evidence="3">CG2_30_39_24</strain>
    </source>
</reference>
<proteinExistence type="predicted"/>